<organism evidence="2 3">
    <name type="scientific">Candidatus Enterocola intestinipullorum</name>
    <dbReference type="NCBI Taxonomy" id="2840783"/>
    <lineage>
        <taxon>Bacteria</taxon>
        <taxon>Pseudomonadati</taxon>
        <taxon>Bacteroidota</taxon>
        <taxon>Bacteroidia</taxon>
        <taxon>Bacteroidales</taxon>
        <taxon>Candidatus Enterocola</taxon>
    </lineage>
</organism>
<gene>
    <name evidence="2" type="ORF">IAC32_05075</name>
</gene>
<evidence type="ECO:0000313" key="3">
    <source>
        <dbReference type="Proteomes" id="UP000823637"/>
    </source>
</evidence>
<evidence type="ECO:0000313" key="2">
    <source>
        <dbReference type="EMBL" id="MBO8447099.1"/>
    </source>
</evidence>
<feature type="transmembrane region" description="Helical" evidence="1">
    <location>
        <begin position="30"/>
        <end position="47"/>
    </location>
</feature>
<sequence>MRYIGLIVVLLGALALIIPALAGFETNVTLVIGGILLVAGVIVHGICQRSSMDKESKV</sequence>
<reference evidence="2" key="2">
    <citation type="journal article" date="2021" name="PeerJ">
        <title>Extensive microbial diversity within the chicken gut microbiome revealed by metagenomics and culture.</title>
        <authorList>
            <person name="Gilroy R."/>
            <person name="Ravi A."/>
            <person name="Getino M."/>
            <person name="Pursley I."/>
            <person name="Horton D.L."/>
            <person name="Alikhan N.F."/>
            <person name="Baker D."/>
            <person name="Gharbi K."/>
            <person name="Hall N."/>
            <person name="Watson M."/>
            <person name="Adriaenssens E.M."/>
            <person name="Foster-Nyarko E."/>
            <person name="Jarju S."/>
            <person name="Secka A."/>
            <person name="Antonio M."/>
            <person name="Oren A."/>
            <person name="Chaudhuri R.R."/>
            <person name="La Ragione R."/>
            <person name="Hildebrand F."/>
            <person name="Pallen M.J."/>
        </authorList>
    </citation>
    <scope>NUCLEOTIDE SEQUENCE</scope>
    <source>
        <strain evidence="2">D3-1215</strain>
    </source>
</reference>
<proteinExistence type="predicted"/>
<accession>A0A9D9EL08</accession>
<keyword evidence="1" id="KW-0472">Membrane</keyword>
<keyword evidence="1" id="KW-0812">Transmembrane</keyword>
<evidence type="ECO:0000256" key="1">
    <source>
        <dbReference type="SAM" id="Phobius"/>
    </source>
</evidence>
<protein>
    <submittedName>
        <fullName evidence="2">Uncharacterized protein</fullName>
    </submittedName>
</protein>
<dbReference type="AlphaFoldDB" id="A0A9D9EL08"/>
<reference evidence="2" key="1">
    <citation type="submission" date="2020-10" db="EMBL/GenBank/DDBJ databases">
        <authorList>
            <person name="Gilroy R."/>
        </authorList>
    </citation>
    <scope>NUCLEOTIDE SEQUENCE</scope>
    <source>
        <strain evidence="2">D3-1215</strain>
    </source>
</reference>
<dbReference type="Proteomes" id="UP000823637">
    <property type="component" value="Unassembled WGS sequence"/>
</dbReference>
<dbReference type="EMBL" id="JADIMR010000076">
    <property type="protein sequence ID" value="MBO8447099.1"/>
    <property type="molecule type" value="Genomic_DNA"/>
</dbReference>
<keyword evidence="1" id="KW-1133">Transmembrane helix</keyword>
<name>A0A9D9EL08_9BACT</name>
<comment type="caution">
    <text evidence="2">The sequence shown here is derived from an EMBL/GenBank/DDBJ whole genome shotgun (WGS) entry which is preliminary data.</text>
</comment>